<feature type="transmembrane region" description="Helical" evidence="5">
    <location>
        <begin position="7"/>
        <end position="27"/>
    </location>
</feature>
<comment type="subcellular location">
    <subcellularLocation>
        <location evidence="1">Membrane</location>
        <topology evidence="1">Multi-pass membrane protein</topology>
    </subcellularLocation>
</comment>
<dbReference type="GO" id="GO:0016020">
    <property type="term" value="C:membrane"/>
    <property type="evidence" value="ECO:0007669"/>
    <property type="project" value="UniProtKB-SubCell"/>
</dbReference>
<reference evidence="7 11" key="2">
    <citation type="submission" date="2016-05" db="EMBL/GenBank/DDBJ databases">
        <authorList>
            <person name="Lee J.-Y."/>
            <person name="Kim E.B."/>
            <person name="Choi Y.-J."/>
        </authorList>
    </citation>
    <scope>NUCLEOTIDE SEQUENCE [LARGE SCALE GENOMIC DNA]</scope>
    <source>
        <strain evidence="7 11">KLA006</strain>
    </source>
</reference>
<dbReference type="EMBL" id="CP007647">
    <property type="protein sequence ID" value="AIR11441.1"/>
    <property type="molecule type" value="Genomic_DNA"/>
</dbReference>
<keyword evidence="2 5" id="KW-0812">Transmembrane</keyword>
<dbReference type="EMBL" id="CP123972">
    <property type="protein sequence ID" value="WII29658.1"/>
    <property type="molecule type" value="Genomic_DNA"/>
</dbReference>
<protein>
    <submittedName>
        <fullName evidence="8">APC family permease</fullName>
    </submittedName>
    <submittedName>
        <fullName evidence="6">Amino acid permease</fullName>
    </submittedName>
    <submittedName>
        <fullName evidence="7">Amino acid:proton symporter</fullName>
    </submittedName>
</protein>
<feature type="transmembrane region" description="Helical" evidence="5">
    <location>
        <begin position="404"/>
        <end position="423"/>
    </location>
</feature>
<dbReference type="Pfam" id="PF13520">
    <property type="entry name" value="AA_permease_2"/>
    <property type="match status" value="1"/>
</dbReference>
<evidence type="ECO:0000256" key="2">
    <source>
        <dbReference type="ARBA" id="ARBA00022692"/>
    </source>
</evidence>
<evidence type="ECO:0000313" key="7">
    <source>
        <dbReference type="EMBL" id="PAY43707.1"/>
    </source>
</evidence>
<dbReference type="PIRSF" id="PIRSF006060">
    <property type="entry name" value="AA_transporter"/>
    <property type="match status" value="1"/>
</dbReference>
<accession>A0A089QKH4</accession>
<dbReference type="EMBL" id="LXZO01000145">
    <property type="protein sequence ID" value="PAY43707.1"/>
    <property type="molecule type" value="Genomic_DNA"/>
</dbReference>
<feature type="transmembrane region" description="Helical" evidence="5">
    <location>
        <begin position="236"/>
        <end position="254"/>
    </location>
</feature>
<sequence length="532" mass="59059">MKNKKKISLFSGVMLALSSLIGSGWLFGSEQAAKVAGPAAIISWIIGAIIMMVIAFNYVELGTMFPESGGMSRFAQYSHGSFLGFIAAWGNWVSLITLIPIESVAAVQYMSSWPWSWANWTAKFFHGSSITTQGLLMVYLFMIVFTLINFWSVRILTRFTSLISFFKLIVPTLTIIVLLVEGCHPGNFGHSVSTFMPYGTSSIFEATTVSGIILSYDAFQTVINMGGEMEKPEKNILRGIVISLTITALIYIMLQVTFISSVDPRLIASVGWKGISFTSPFADIAILLNLNWLSILLYTDAFVSPFGTGVAFVATSARTLSAMTKNGTVPPVLGKLNKKYGIPRYAMAADLGLAMILVFFFRDWSKLATVVSISTFIAYLTGPVSAVALRKLRPNFKRPFKSNWLYILAPVSFVLTSMVIYWAMWPTTVEVIFVVLLGLPLYFYYESKNMRTTWKEQLHGGLWMVVYLIFISLMSYFGSKGYGGNNTIKYPMDFVIVIIGSLIIYAWAVASRIDNPDLDDAEKLNNTVKSEN</sequence>
<feature type="transmembrane region" description="Helical" evidence="5">
    <location>
        <begin position="82"/>
        <end position="110"/>
    </location>
</feature>
<dbReference type="InterPro" id="IPR002293">
    <property type="entry name" value="AA/rel_permease1"/>
</dbReference>
<dbReference type="KEGG" id="lsj:LSJ_2023"/>
<evidence type="ECO:0000256" key="3">
    <source>
        <dbReference type="ARBA" id="ARBA00022989"/>
    </source>
</evidence>
<evidence type="ECO:0000313" key="9">
    <source>
        <dbReference type="EMBL" id="WII29658.1"/>
    </source>
</evidence>
<geneLocation type="plasmid" evidence="6 10">
    <name>pMP1046A</name>
</geneLocation>
<evidence type="ECO:0000256" key="1">
    <source>
        <dbReference type="ARBA" id="ARBA00004141"/>
    </source>
</evidence>
<feature type="transmembrane region" description="Helical" evidence="5">
    <location>
        <begin position="195"/>
        <end position="216"/>
    </location>
</feature>
<dbReference type="Proteomes" id="UP001231316">
    <property type="component" value="Plasmid unnamed1"/>
</dbReference>
<evidence type="ECO:0000313" key="10">
    <source>
        <dbReference type="Proteomes" id="UP000029488"/>
    </source>
</evidence>
<reference evidence="8 12" key="3">
    <citation type="submission" date="2018-05" db="EMBL/GenBank/DDBJ databases">
        <title>Lactobacillus salivarius genome sequencing and assembly.</title>
        <authorList>
            <person name="Audisio C."/>
            <person name="Albarracin L."/>
            <person name="Torres M.J."/>
            <person name="Hebert E.M."/>
            <person name="Saavedra L."/>
        </authorList>
    </citation>
    <scope>NUCLEOTIDE SEQUENCE [LARGE SCALE GENOMIC DNA]</scope>
    <source>
        <strain evidence="8 12">A3iob</strain>
    </source>
</reference>
<feature type="transmembrane region" description="Helical" evidence="5">
    <location>
        <begin position="39"/>
        <end position="61"/>
    </location>
</feature>
<feature type="transmembrane region" description="Helical" evidence="5">
    <location>
        <begin position="345"/>
        <end position="361"/>
    </location>
</feature>
<evidence type="ECO:0000313" key="11">
    <source>
        <dbReference type="Proteomes" id="UP000218139"/>
    </source>
</evidence>
<organism evidence="6 10">
    <name type="scientific">Ligilactobacillus salivarius</name>
    <dbReference type="NCBI Taxonomy" id="1624"/>
    <lineage>
        <taxon>Bacteria</taxon>
        <taxon>Bacillati</taxon>
        <taxon>Bacillota</taxon>
        <taxon>Bacilli</taxon>
        <taxon>Lactobacillales</taxon>
        <taxon>Lactobacillaceae</taxon>
        <taxon>Ligilactobacillus</taxon>
    </lineage>
</organism>
<feature type="transmembrane region" description="Helical" evidence="5">
    <location>
        <begin position="162"/>
        <end position="180"/>
    </location>
</feature>
<dbReference type="AlphaFoldDB" id="A0A089QKH4"/>
<dbReference type="PANTHER" id="PTHR47547">
    <property type="match status" value="1"/>
</dbReference>
<dbReference type="RefSeq" id="WP_034983478.1">
    <property type="nucleotide sequence ID" value="NZ_CAKMBQ010000003.1"/>
</dbReference>
<evidence type="ECO:0000256" key="4">
    <source>
        <dbReference type="ARBA" id="ARBA00023136"/>
    </source>
</evidence>
<keyword evidence="6" id="KW-0614">Plasmid</keyword>
<feature type="transmembrane region" description="Helical" evidence="5">
    <location>
        <begin position="457"/>
        <end position="478"/>
    </location>
</feature>
<dbReference type="Proteomes" id="UP000029488">
    <property type="component" value="Plasmid pMP1046A"/>
</dbReference>
<reference evidence="6 10" key="1">
    <citation type="journal article" date="2014" name="BMC Genomics">
        <title>Unusual genome complexity in Lactobacillus salivarius JCM1046.</title>
        <authorList>
            <person name="Raftis E.J."/>
            <person name="Forde B.M."/>
            <person name="Claesson M.J."/>
            <person name="O'Toole P.W."/>
        </authorList>
    </citation>
    <scope>NUCLEOTIDE SEQUENCE [LARGE SCALE GENOMIC DNA]</scope>
    <source>
        <strain evidence="6 10">JCM1046</strain>
        <plasmid evidence="6 10">pMP1046A</plasmid>
    </source>
</reference>
<dbReference type="PANTHER" id="PTHR47547:SF1">
    <property type="entry name" value="ASPARTATE-PROTON SYMPORTER"/>
    <property type="match status" value="1"/>
</dbReference>
<evidence type="ECO:0000313" key="12">
    <source>
        <dbReference type="Proteomes" id="UP000245607"/>
    </source>
</evidence>
<reference evidence="9" key="4">
    <citation type="submission" date="2023-04" db="EMBL/GenBank/DDBJ databases">
        <title>Four porcine-derived lactic acid bacteria strains analyses and their evaluation as potential probiotics based on genomics.</title>
        <authorList>
            <person name="Niu D."/>
        </authorList>
    </citation>
    <scope>NUCLEOTIDE SEQUENCE</scope>
    <source>
        <strain evidence="9">ZSA5</strain>
        <plasmid evidence="9">unnamed1</plasmid>
    </source>
</reference>
<dbReference type="Proteomes" id="UP000218139">
    <property type="component" value="Unassembled WGS sequence"/>
</dbReference>
<feature type="transmembrane region" description="Helical" evidence="5">
    <location>
        <begin position="295"/>
        <end position="315"/>
    </location>
</feature>
<feature type="transmembrane region" description="Helical" evidence="5">
    <location>
        <begin position="490"/>
        <end position="510"/>
    </location>
</feature>
<dbReference type="Proteomes" id="UP000245607">
    <property type="component" value="Unassembled WGS sequence"/>
</dbReference>
<evidence type="ECO:0000256" key="5">
    <source>
        <dbReference type="SAM" id="Phobius"/>
    </source>
</evidence>
<feature type="transmembrane region" description="Helical" evidence="5">
    <location>
        <begin position="130"/>
        <end position="150"/>
    </location>
</feature>
<keyword evidence="3 5" id="KW-1133">Transmembrane helix</keyword>
<dbReference type="GO" id="GO:0022857">
    <property type="term" value="F:transmembrane transporter activity"/>
    <property type="evidence" value="ECO:0007669"/>
    <property type="project" value="InterPro"/>
</dbReference>
<evidence type="ECO:0000313" key="8">
    <source>
        <dbReference type="EMBL" id="PWG51511.1"/>
    </source>
</evidence>
<feature type="transmembrane region" description="Helical" evidence="5">
    <location>
        <begin position="367"/>
        <end position="392"/>
    </location>
</feature>
<keyword evidence="4 5" id="KW-0472">Membrane</keyword>
<dbReference type="InterPro" id="IPR052962">
    <property type="entry name" value="AA_Transporter_AGT"/>
</dbReference>
<dbReference type="Gene3D" id="1.20.1740.10">
    <property type="entry name" value="Amino acid/polyamine transporter I"/>
    <property type="match status" value="1"/>
</dbReference>
<proteinExistence type="predicted"/>
<dbReference type="EMBL" id="QFAS01000008">
    <property type="protein sequence ID" value="PWG51511.1"/>
    <property type="molecule type" value="Genomic_DNA"/>
</dbReference>
<name>A0A089QKH4_9LACO</name>
<geneLocation type="plasmid" evidence="9 13">
    <name>unnamed1</name>
</geneLocation>
<evidence type="ECO:0000313" key="6">
    <source>
        <dbReference type="EMBL" id="AIR11441.1"/>
    </source>
</evidence>
<gene>
    <name evidence="7" type="ORF">A8C52_03125</name>
    <name evidence="8" type="ORF">DB362_06735</name>
    <name evidence="6" type="ORF">LSJ_2023</name>
    <name evidence="9" type="ORF">QFE45_09810</name>
</gene>
<feature type="transmembrane region" description="Helical" evidence="5">
    <location>
        <begin position="429"/>
        <end position="445"/>
    </location>
</feature>
<evidence type="ECO:0000313" key="13">
    <source>
        <dbReference type="Proteomes" id="UP001231316"/>
    </source>
</evidence>